<keyword evidence="9" id="KW-0739">Sodium transport</keyword>
<evidence type="ECO:0000256" key="3">
    <source>
        <dbReference type="ARBA" id="ARBA00022449"/>
    </source>
</evidence>
<protein>
    <recommendedName>
        <fullName evidence="11">Cation/H+ exchanger transmembrane domain-containing protein</fullName>
    </recommendedName>
</protein>
<dbReference type="PANTHER" id="PTHR43562:SF3">
    <property type="entry name" value="SODIUM ION_PROTON EXCHANGER (EUROFUNG)"/>
    <property type="match status" value="1"/>
</dbReference>
<evidence type="ECO:0000256" key="7">
    <source>
        <dbReference type="ARBA" id="ARBA00023065"/>
    </source>
</evidence>
<feature type="transmembrane region" description="Helical" evidence="10">
    <location>
        <begin position="33"/>
        <end position="52"/>
    </location>
</feature>
<comment type="caution">
    <text evidence="12">The sequence shown here is derived from an EMBL/GenBank/DDBJ whole genome shotgun (WGS) entry which is preliminary data.</text>
</comment>
<accession>A0A9P6RNT2</accession>
<dbReference type="Pfam" id="PF00999">
    <property type="entry name" value="Na_H_Exchanger"/>
    <property type="match status" value="2"/>
</dbReference>
<proteinExistence type="predicted"/>
<reference evidence="12" key="1">
    <citation type="journal article" date="2020" name="Fungal Divers.">
        <title>Resolving the Mortierellaceae phylogeny through synthesis of multi-gene phylogenetics and phylogenomics.</title>
        <authorList>
            <person name="Vandepol N."/>
            <person name="Liber J."/>
            <person name="Desiro A."/>
            <person name="Na H."/>
            <person name="Kennedy M."/>
            <person name="Barry K."/>
            <person name="Grigoriev I.V."/>
            <person name="Miller A.N."/>
            <person name="O'Donnell K."/>
            <person name="Stajich J.E."/>
            <person name="Bonito G."/>
        </authorList>
    </citation>
    <scope>NUCLEOTIDE SEQUENCE</scope>
    <source>
        <strain evidence="12">REB-010B</strain>
    </source>
</reference>
<dbReference type="GO" id="GO:1902600">
    <property type="term" value="P:proton transmembrane transport"/>
    <property type="evidence" value="ECO:0007669"/>
    <property type="project" value="InterPro"/>
</dbReference>
<evidence type="ECO:0000256" key="2">
    <source>
        <dbReference type="ARBA" id="ARBA00022448"/>
    </source>
</evidence>
<evidence type="ECO:0000256" key="5">
    <source>
        <dbReference type="ARBA" id="ARBA00022989"/>
    </source>
</evidence>
<evidence type="ECO:0000256" key="8">
    <source>
        <dbReference type="ARBA" id="ARBA00023136"/>
    </source>
</evidence>
<organism evidence="12 13">
    <name type="scientific">Dissophora globulifera</name>
    <dbReference type="NCBI Taxonomy" id="979702"/>
    <lineage>
        <taxon>Eukaryota</taxon>
        <taxon>Fungi</taxon>
        <taxon>Fungi incertae sedis</taxon>
        <taxon>Mucoromycota</taxon>
        <taxon>Mortierellomycotina</taxon>
        <taxon>Mortierellomycetes</taxon>
        <taxon>Mortierellales</taxon>
        <taxon>Mortierellaceae</taxon>
        <taxon>Dissophora</taxon>
    </lineage>
</organism>
<dbReference type="EMBL" id="JAAAIP010000137">
    <property type="protein sequence ID" value="KAG0324782.1"/>
    <property type="molecule type" value="Genomic_DNA"/>
</dbReference>
<feature type="transmembrane region" description="Helical" evidence="10">
    <location>
        <begin position="416"/>
        <end position="433"/>
    </location>
</feature>
<dbReference type="AlphaFoldDB" id="A0A9P6RNT2"/>
<feature type="transmembrane region" description="Helical" evidence="10">
    <location>
        <begin position="289"/>
        <end position="312"/>
    </location>
</feature>
<dbReference type="PANTHER" id="PTHR43562">
    <property type="entry name" value="NAPA-TYPE SODIUM/HYDROGEN ANTIPORTER"/>
    <property type="match status" value="1"/>
</dbReference>
<dbReference type="Proteomes" id="UP000738325">
    <property type="component" value="Unassembled WGS sequence"/>
</dbReference>
<evidence type="ECO:0000256" key="6">
    <source>
        <dbReference type="ARBA" id="ARBA00023053"/>
    </source>
</evidence>
<feature type="transmembrane region" description="Helical" evidence="10">
    <location>
        <begin position="371"/>
        <end position="396"/>
    </location>
</feature>
<keyword evidence="6" id="KW-0915">Sodium</keyword>
<dbReference type="OrthoDB" id="1288932at2759"/>
<feature type="transmembrane region" description="Helical" evidence="10">
    <location>
        <begin position="6"/>
        <end position="26"/>
    </location>
</feature>
<feature type="domain" description="Cation/H+ exchanger transmembrane" evidence="11">
    <location>
        <begin position="275"/>
        <end position="469"/>
    </location>
</feature>
<evidence type="ECO:0000256" key="10">
    <source>
        <dbReference type="SAM" id="Phobius"/>
    </source>
</evidence>
<evidence type="ECO:0000259" key="11">
    <source>
        <dbReference type="Pfam" id="PF00999"/>
    </source>
</evidence>
<feature type="transmembrane region" description="Helical" evidence="10">
    <location>
        <begin position="164"/>
        <end position="189"/>
    </location>
</feature>
<keyword evidence="4 10" id="KW-0812">Transmembrane</keyword>
<feature type="transmembrane region" description="Helical" evidence="10">
    <location>
        <begin position="133"/>
        <end position="152"/>
    </location>
</feature>
<comment type="subcellular location">
    <subcellularLocation>
        <location evidence="1">Membrane</location>
        <topology evidence="1">Multi-pass membrane protein</topology>
    </subcellularLocation>
</comment>
<gene>
    <name evidence="12" type="ORF">BGZ99_001451</name>
</gene>
<evidence type="ECO:0000256" key="4">
    <source>
        <dbReference type="ARBA" id="ARBA00022692"/>
    </source>
</evidence>
<evidence type="ECO:0000256" key="9">
    <source>
        <dbReference type="ARBA" id="ARBA00023201"/>
    </source>
</evidence>
<keyword evidence="7" id="KW-0406">Ion transport</keyword>
<name>A0A9P6RNT2_9FUNG</name>
<evidence type="ECO:0000313" key="13">
    <source>
        <dbReference type="Proteomes" id="UP000738325"/>
    </source>
</evidence>
<dbReference type="GO" id="GO:0015297">
    <property type="term" value="F:antiporter activity"/>
    <property type="evidence" value="ECO:0007669"/>
    <property type="project" value="UniProtKB-KW"/>
</dbReference>
<keyword evidence="13" id="KW-1185">Reference proteome</keyword>
<evidence type="ECO:0000313" key="12">
    <source>
        <dbReference type="EMBL" id="KAG0324782.1"/>
    </source>
</evidence>
<feature type="transmembrane region" description="Helical" evidence="10">
    <location>
        <begin position="345"/>
        <end position="365"/>
    </location>
</feature>
<dbReference type="GO" id="GO:0006814">
    <property type="term" value="P:sodium ion transport"/>
    <property type="evidence" value="ECO:0007669"/>
    <property type="project" value="UniProtKB-KW"/>
</dbReference>
<evidence type="ECO:0000256" key="1">
    <source>
        <dbReference type="ARBA" id="ARBA00004141"/>
    </source>
</evidence>
<keyword evidence="8 10" id="KW-0472">Membrane</keyword>
<sequence length="472" mass="49782">MKSYPPETAYFCLFLVSLWLVGTIFEELARCRLLGELLVGMLFGNLGVGTLLPSDKTAIILCGEIGILAIIFDAGMATELGRIRKAALRGTLIAVFGTVVPVATGFGFVYALLKTNALPGASIRETGSIVVEALASGAALGSTSIACAVSLMKNKGLLETPVGTLITTAAMIDDVISLVLLGIVASIGASKSDSGTTTDIGAMTVLQPILASLGIIFVGLLGCTTIAKFVARRTRNQAVELQDFAEVALEGGARNGHKDLNTECGDSGARREQVAGGYIKKQARLFHRAFAPSIKLAAMVLVGIGYSILAEYLGSSRLLGAFVAGVFFSPLTSFTQVYKEQVTDILLPALSAVFFATIGFAIPLTKIFSPILFGWGFLYAVIASLSKLITCLLVPISNKSVSRAVDDQRPRAKERWLVGTAMIARGELGLLMVQQALLQGVLSEAAMVVTTWSIILCTLVGVSALSFVMRTR</sequence>
<dbReference type="GO" id="GO:0016020">
    <property type="term" value="C:membrane"/>
    <property type="evidence" value="ECO:0007669"/>
    <property type="project" value="UniProtKB-SubCell"/>
</dbReference>
<keyword evidence="5 10" id="KW-1133">Transmembrane helix</keyword>
<feature type="transmembrane region" description="Helical" evidence="10">
    <location>
        <begin position="445"/>
        <end position="468"/>
    </location>
</feature>
<feature type="transmembrane region" description="Helical" evidence="10">
    <location>
        <begin position="318"/>
        <end position="338"/>
    </location>
</feature>
<keyword evidence="2" id="KW-0813">Transport</keyword>
<feature type="transmembrane region" description="Helical" evidence="10">
    <location>
        <begin position="90"/>
        <end position="113"/>
    </location>
</feature>
<feature type="transmembrane region" description="Helical" evidence="10">
    <location>
        <begin position="58"/>
        <end position="78"/>
    </location>
</feature>
<dbReference type="InterPro" id="IPR006153">
    <property type="entry name" value="Cation/H_exchanger_TM"/>
</dbReference>
<keyword evidence="3" id="KW-0050">Antiport</keyword>
<feature type="transmembrane region" description="Helical" evidence="10">
    <location>
        <begin position="209"/>
        <end position="231"/>
    </location>
</feature>
<feature type="domain" description="Cation/H+ exchanger transmembrane" evidence="11">
    <location>
        <begin position="23"/>
        <end position="236"/>
    </location>
</feature>
<dbReference type="Gene3D" id="1.20.1530.20">
    <property type="match status" value="2"/>
</dbReference>
<dbReference type="InterPro" id="IPR038770">
    <property type="entry name" value="Na+/solute_symporter_sf"/>
</dbReference>